<accession>A0ABS7AA74</accession>
<dbReference type="RefSeq" id="WP_219763803.1">
    <property type="nucleotide sequence ID" value="NZ_JAHYBZ010000005.1"/>
</dbReference>
<evidence type="ECO:0000313" key="1">
    <source>
        <dbReference type="EMBL" id="MBW6399187.1"/>
    </source>
</evidence>
<reference evidence="1 2" key="1">
    <citation type="submission" date="2021-07" db="EMBL/GenBank/DDBJ databases">
        <authorList>
            <person name="So Y."/>
        </authorList>
    </citation>
    <scope>NUCLEOTIDE SEQUENCE [LARGE SCALE GENOMIC DNA]</scope>
    <source>
        <strain evidence="1 2">HJA6</strain>
    </source>
</reference>
<proteinExistence type="predicted"/>
<dbReference type="EMBL" id="JAHYBZ010000005">
    <property type="protein sequence ID" value="MBW6399187.1"/>
    <property type="molecule type" value="Genomic_DNA"/>
</dbReference>
<protein>
    <recommendedName>
        <fullName evidence="3">DUF3300 domain-containing protein</fullName>
    </recommendedName>
</protein>
<evidence type="ECO:0000313" key="2">
    <source>
        <dbReference type="Proteomes" id="UP001196565"/>
    </source>
</evidence>
<name>A0ABS7AA74_9PROT</name>
<keyword evidence="2" id="KW-1185">Reference proteome</keyword>
<dbReference type="Proteomes" id="UP001196565">
    <property type="component" value="Unassembled WGS sequence"/>
</dbReference>
<sequence length="219" mass="22456">MPILLPYSTDIPPIWFDEPPKVVPEDVLVPGIAPPPGDPAPLMIPIAPTTPDRPSAAPAQEVTPVVLTVAVAEPEPVEPAGEPLAVPAQTPIVIAAGSVAAEAASPPTAASAPMEVASSLAPAFDVPPEDAFPTLADLDAILAANAGAPPEPTAEERAEVIDLLGLDPAIANDPLRYAEALANLPEPDADQALEQWMRDYDVGALPSEVPDPAGDWQIG</sequence>
<gene>
    <name evidence="1" type="ORF">KPL78_15095</name>
</gene>
<evidence type="ECO:0008006" key="3">
    <source>
        <dbReference type="Google" id="ProtNLM"/>
    </source>
</evidence>
<organism evidence="1 2">
    <name type="scientific">Roseomonas alba</name>
    <dbReference type="NCBI Taxonomy" id="2846776"/>
    <lineage>
        <taxon>Bacteria</taxon>
        <taxon>Pseudomonadati</taxon>
        <taxon>Pseudomonadota</taxon>
        <taxon>Alphaproteobacteria</taxon>
        <taxon>Acetobacterales</taxon>
        <taxon>Roseomonadaceae</taxon>
        <taxon>Roseomonas</taxon>
    </lineage>
</organism>
<comment type="caution">
    <text evidence="1">The sequence shown here is derived from an EMBL/GenBank/DDBJ whole genome shotgun (WGS) entry which is preliminary data.</text>
</comment>